<gene>
    <name evidence="1" type="ORF">QJS64_13650</name>
</gene>
<dbReference type="EMBL" id="CP124685">
    <property type="protein sequence ID" value="WGX75113.1"/>
    <property type="molecule type" value="Genomic_DNA"/>
</dbReference>
<dbReference type="Proteomes" id="UP001239169">
    <property type="component" value="Chromosome"/>
</dbReference>
<reference evidence="1 2" key="1">
    <citation type="submission" date="2023-04" db="EMBL/GenBank/DDBJ databases">
        <title>Bacteria Genome Submission.</title>
        <authorList>
            <person name="Isaac P."/>
        </authorList>
    </citation>
    <scope>NUCLEOTIDE SEQUENCE [LARGE SCALE GENOMIC DNA]</scope>
    <source>
        <strain evidence="1 2">SampleS7P1</strain>
    </source>
</reference>
<proteinExistence type="predicted"/>
<evidence type="ECO:0000313" key="2">
    <source>
        <dbReference type="Proteomes" id="UP001239169"/>
    </source>
</evidence>
<accession>A0ABY8R283</accession>
<keyword evidence="2" id="KW-1185">Reference proteome</keyword>
<organism evidence="1 2">
    <name type="scientific">Paraclostridium bifermentans</name>
    <name type="common">Clostridium bifermentans</name>
    <dbReference type="NCBI Taxonomy" id="1490"/>
    <lineage>
        <taxon>Bacteria</taxon>
        <taxon>Bacillati</taxon>
        <taxon>Bacillota</taxon>
        <taxon>Clostridia</taxon>
        <taxon>Peptostreptococcales</taxon>
        <taxon>Peptostreptococcaceae</taxon>
        <taxon>Paraclostridium</taxon>
    </lineage>
</organism>
<evidence type="ECO:0000313" key="1">
    <source>
        <dbReference type="EMBL" id="WGX75113.1"/>
    </source>
</evidence>
<protein>
    <submittedName>
        <fullName evidence="1">Uncharacterized protein</fullName>
    </submittedName>
</protein>
<name>A0ABY8R283_PARBF</name>
<sequence>MNFKNLSIIFVIVILIFTSSVNIGSAIETYNDTTKQIIYTDSLIKGLYSKLSKFPSKEDDVVLAIKAILSFYKLSLLKAGDYMQARNTEDLINSISSYSVGYNASSSLSKIINEVRK</sequence>